<dbReference type="AlphaFoldDB" id="I7GP25"/>
<evidence type="ECO:0000256" key="1">
    <source>
        <dbReference type="SAM" id="MobiDB-lite"/>
    </source>
</evidence>
<protein>
    <submittedName>
        <fullName evidence="2">Macaca fascicularis brain cDNA clone: QflA-23576, similar to human hypothetical gene supported by AK124171 (LOC401271), mRNA, RefSeq: XM_376527.1</fullName>
    </submittedName>
</protein>
<dbReference type="EMBL" id="AB173649">
    <property type="protein sequence ID" value="BAE90711.1"/>
    <property type="molecule type" value="mRNA"/>
</dbReference>
<evidence type="ECO:0000313" key="2">
    <source>
        <dbReference type="EMBL" id="BAE90711.1"/>
    </source>
</evidence>
<name>I7GP25_MACFA</name>
<proteinExistence type="evidence at transcript level"/>
<accession>I7GP25</accession>
<reference evidence="2" key="1">
    <citation type="journal article" date="2007" name="PLoS Biol.">
        <title>Rate of evolution in brain-expressed genes in humans and other primates.</title>
        <authorList>
            <person name="Wang H.-Y."/>
            <person name="Chien H.-C."/>
            <person name="Osada N."/>
            <person name="Hashimoto K."/>
            <person name="Sugano S."/>
            <person name="Gojobori T."/>
            <person name="Chou C.-K."/>
            <person name="Tsai S.-F."/>
            <person name="Wu C.-I."/>
            <person name="Shen C.-K.J."/>
        </authorList>
    </citation>
    <scope>NUCLEOTIDE SEQUENCE</scope>
</reference>
<organism evidence="2">
    <name type="scientific">Macaca fascicularis</name>
    <name type="common">Crab-eating macaque</name>
    <name type="synonym">Cynomolgus monkey</name>
    <dbReference type="NCBI Taxonomy" id="9541"/>
    <lineage>
        <taxon>Eukaryota</taxon>
        <taxon>Metazoa</taxon>
        <taxon>Chordata</taxon>
        <taxon>Craniata</taxon>
        <taxon>Vertebrata</taxon>
        <taxon>Euteleostomi</taxon>
        <taxon>Mammalia</taxon>
        <taxon>Eutheria</taxon>
        <taxon>Euarchontoglires</taxon>
        <taxon>Primates</taxon>
        <taxon>Haplorrhini</taxon>
        <taxon>Catarrhini</taxon>
        <taxon>Cercopithecidae</taxon>
        <taxon>Cercopithecinae</taxon>
        <taxon>Macaca</taxon>
    </lineage>
</organism>
<sequence length="49" mass="5228">MTTTTKKNDPLVFVKTDTWPGAVAQACNPSTLGGRDGRITRSGDRDHPG</sequence>
<feature type="compositionally biased region" description="Basic and acidic residues" evidence="1">
    <location>
        <begin position="35"/>
        <end position="49"/>
    </location>
</feature>
<feature type="region of interest" description="Disordered" evidence="1">
    <location>
        <begin position="25"/>
        <end position="49"/>
    </location>
</feature>